<dbReference type="AlphaFoldDB" id="A0ABD3DAS9"/>
<feature type="region of interest" description="Disordered" evidence="1">
    <location>
        <begin position="189"/>
        <end position="208"/>
    </location>
</feature>
<dbReference type="PANTHER" id="PTHR33735">
    <property type="entry name" value="EXPRESSED PROTEIN"/>
    <property type="match status" value="1"/>
</dbReference>
<proteinExistence type="predicted"/>
<dbReference type="Proteomes" id="UP001632038">
    <property type="component" value="Unassembled WGS sequence"/>
</dbReference>
<protein>
    <submittedName>
        <fullName evidence="2">Uncharacterized protein</fullName>
    </submittedName>
</protein>
<evidence type="ECO:0000313" key="3">
    <source>
        <dbReference type="Proteomes" id="UP001632038"/>
    </source>
</evidence>
<evidence type="ECO:0000313" key="2">
    <source>
        <dbReference type="EMBL" id="KAL3638797.1"/>
    </source>
</evidence>
<accession>A0ABD3DAS9</accession>
<name>A0ABD3DAS9_9LAMI</name>
<sequence length="208" mass="23203">MTSSIMVGYKSSFLYMKPYSRSQALSSNPISRLSVSNFDDEIVFPSNKTRAQSNIITKRNHFTVYANSVPGNPSPSGPPSSHPMGWIIGIVVSLVLPFFTNKWGPLWVLRNRIMNAVQSVEDIVEAVEKVAEKVDEIAEDIGDDLPQGKLKDLVHLVENMAEKTAKTADCIDNVIDKVQEVEDQVEKRIVDQSQAKKTQKAPEEEQDN</sequence>
<evidence type="ECO:0000256" key="1">
    <source>
        <dbReference type="SAM" id="MobiDB-lite"/>
    </source>
</evidence>
<keyword evidence="3" id="KW-1185">Reference proteome</keyword>
<comment type="caution">
    <text evidence="2">The sequence shown here is derived from an EMBL/GenBank/DDBJ whole genome shotgun (WGS) entry which is preliminary data.</text>
</comment>
<gene>
    <name evidence="2" type="ORF">CASFOL_016704</name>
</gene>
<dbReference type="EMBL" id="JAVIJP010000018">
    <property type="protein sequence ID" value="KAL3638797.1"/>
    <property type="molecule type" value="Genomic_DNA"/>
</dbReference>
<dbReference type="PANTHER" id="PTHR33735:SF26">
    <property type="entry name" value="PTERIN-BINDING DOMAIN-CONTAINING PROTEIN"/>
    <property type="match status" value="1"/>
</dbReference>
<organism evidence="2 3">
    <name type="scientific">Castilleja foliolosa</name>
    <dbReference type="NCBI Taxonomy" id="1961234"/>
    <lineage>
        <taxon>Eukaryota</taxon>
        <taxon>Viridiplantae</taxon>
        <taxon>Streptophyta</taxon>
        <taxon>Embryophyta</taxon>
        <taxon>Tracheophyta</taxon>
        <taxon>Spermatophyta</taxon>
        <taxon>Magnoliopsida</taxon>
        <taxon>eudicotyledons</taxon>
        <taxon>Gunneridae</taxon>
        <taxon>Pentapetalae</taxon>
        <taxon>asterids</taxon>
        <taxon>lamiids</taxon>
        <taxon>Lamiales</taxon>
        <taxon>Orobanchaceae</taxon>
        <taxon>Pedicularideae</taxon>
        <taxon>Castillejinae</taxon>
        <taxon>Castilleja</taxon>
    </lineage>
</organism>
<reference evidence="3" key="1">
    <citation type="journal article" date="2024" name="IScience">
        <title>Strigolactones Initiate the Formation of Haustorium-like Structures in Castilleja.</title>
        <authorList>
            <person name="Buerger M."/>
            <person name="Peterson D."/>
            <person name="Chory J."/>
        </authorList>
    </citation>
    <scope>NUCLEOTIDE SEQUENCE [LARGE SCALE GENOMIC DNA]</scope>
</reference>